<accession>K5UQ02</accession>
<dbReference type="GeneID" id="18910413"/>
<dbReference type="RefSeq" id="XP_007399684.1">
    <property type="nucleotide sequence ID" value="XM_007399622.1"/>
</dbReference>
<evidence type="ECO:0000313" key="3">
    <source>
        <dbReference type="Proteomes" id="UP000008370"/>
    </source>
</evidence>
<feature type="region of interest" description="Disordered" evidence="1">
    <location>
        <begin position="88"/>
        <end position="128"/>
    </location>
</feature>
<dbReference type="KEGG" id="pco:PHACADRAFT_187281"/>
<sequence>MHQEGLIGRVPRLVRDITLREFAKYGGDIQSALKALQRERLGGEAEAIDKTTRKRKWVESQEAEAKVADALEAESLKAAKSARMIAATPKKKLGFPNAPGTSQRPRVPSVKTPGASRTTQRIPPTAPS</sequence>
<dbReference type="InParanoid" id="K5UQ02"/>
<protein>
    <recommendedName>
        <fullName evidence="4">Borealin N-terminal domain-containing protein</fullName>
    </recommendedName>
</protein>
<name>K5UQ02_PHACS</name>
<dbReference type="Proteomes" id="UP000008370">
    <property type="component" value="Unassembled WGS sequence"/>
</dbReference>
<feature type="compositionally biased region" description="Polar residues" evidence="1">
    <location>
        <begin position="115"/>
        <end position="128"/>
    </location>
</feature>
<organism evidence="2 3">
    <name type="scientific">Phanerochaete carnosa (strain HHB-10118-sp)</name>
    <name type="common">White-rot fungus</name>
    <name type="synonym">Peniophora carnosa</name>
    <dbReference type="NCBI Taxonomy" id="650164"/>
    <lineage>
        <taxon>Eukaryota</taxon>
        <taxon>Fungi</taxon>
        <taxon>Dikarya</taxon>
        <taxon>Basidiomycota</taxon>
        <taxon>Agaricomycotina</taxon>
        <taxon>Agaricomycetes</taxon>
        <taxon>Polyporales</taxon>
        <taxon>Phanerochaetaceae</taxon>
        <taxon>Phanerochaete</taxon>
    </lineage>
</organism>
<dbReference type="AlphaFoldDB" id="K5UQ02"/>
<feature type="non-terminal residue" evidence="2">
    <location>
        <position position="1"/>
    </location>
</feature>
<evidence type="ECO:0008006" key="4">
    <source>
        <dbReference type="Google" id="ProtNLM"/>
    </source>
</evidence>
<keyword evidence="3" id="KW-1185">Reference proteome</keyword>
<evidence type="ECO:0000256" key="1">
    <source>
        <dbReference type="SAM" id="MobiDB-lite"/>
    </source>
</evidence>
<dbReference type="HOGENOM" id="CLU_1964833_0_0_1"/>
<dbReference type="OrthoDB" id="2392550at2759"/>
<proteinExistence type="predicted"/>
<dbReference type="EMBL" id="JH930476">
    <property type="protein sequence ID" value="EKM51891.1"/>
    <property type="molecule type" value="Genomic_DNA"/>
</dbReference>
<reference evidence="2 3" key="1">
    <citation type="journal article" date="2012" name="BMC Genomics">
        <title>Comparative genomics of the white-rot fungi, Phanerochaete carnosa and P. chrysosporium, to elucidate the genetic basis of the distinct wood types they colonize.</title>
        <authorList>
            <person name="Suzuki H."/>
            <person name="MacDonald J."/>
            <person name="Syed K."/>
            <person name="Salamov A."/>
            <person name="Hori C."/>
            <person name="Aerts A."/>
            <person name="Henrissat B."/>
            <person name="Wiebenga A."/>
            <person name="vanKuyk P.A."/>
            <person name="Barry K."/>
            <person name="Lindquist E."/>
            <person name="LaButti K."/>
            <person name="Lapidus A."/>
            <person name="Lucas S."/>
            <person name="Coutinho P."/>
            <person name="Gong Y."/>
            <person name="Samejima M."/>
            <person name="Mahadevan R."/>
            <person name="Abou-Zaid M."/>
            <person name="de Vries R.P."/>
            <person name="Igarashi K."/>
            <person name="Yadav J.S."/>
            <person name="Grigoriev I.V."/>
            <person name="Master E.R."/>
        </authorList>
    </citation>
    <scope>NUCLEOTIDE SEQUENCE [LARGE SCALE GENOMIC DNA]</scope>
    <source>
        <strain evidence="2 3">HHB-10118-sp</strain>
    </source>
</reference>
<gene>
    <name evidence="2" type="ORF">PHACADRAFT_187281</name>
</gene>
<evidence type="ECO:0000313" key="2">
    <source>
        <dbReference type="EMBL" id="EKM51891.1"/>
    </source>
</evidence>